<proteinExistence type="predicted"/>
<evidence type="ECO:0000259" key="1">
    <source>
        <dbReference type="PROSITE" id="PS51186"/>
    </source>
</evidence>
<dbReference type="GO" id="GO:0016747">
    <property type="term" value="F:acyltransferase activity, transferring groups other than amino-acyl groups"/>
    <property type="evidence" value="ECO:0007669"/>
    <property type="project" value="InterPro"/>
</dbReference>
<accession>A0A5M6ZCC4</accession>
<dbReference type="InterPro" id="IPR020036">
    <property type="entry name" value="PseH"/>
</dbReference>
<dbReference type="InterPro" id="IPR016181">
    <property type="entry name" value="Acyl_CoA_acyltransferase"/>
</dbReference>
<feature type="domain" description="N-acetyltransferase" evidence="1">
    <location>
        <begin position="13"/>
        <end position="169"/>
    </location>
</feature>
<comment type="caution">
    <text evidence="2">The sequence shown here is derived from an EMBL/GenBank/DDBJ whole genome shotgun (WGS) entry which is preliminary data.</text>
</comment>
<dbReference type="NCBIfam" id="TIGR03585">
    <property type="entry name" value="PseH"/>
    <property type="match status" value="1"/>
</dbReference>
<keyword evidence="2" id="KW-0808">Transferase</keyword>
<evidence type="ECO:0000313" key="2">
    <source>
        <dbReference type="EMBL" id="KAA5802372.1"/>
    </source>
</evidence>
<dbReference type="Pfam" id="PF13302">
    <property type="entry name" value="Acetyltransf_3"/>
    <property type="match status" value="1"/>
</dbReference>
<dbReference type="Proteomes" id="UP000325122">
    <property type="component" value="Unassembled WGS sequence"/>
</dbReference>
<keyword evidence="2" id="KW-0012">Acyltransferase</keyword>
<dbReference type="SUPFAM" id="SSF55729">
    <property type="entry name" value="Acyl-CoA N-acyltransferases (Nat)"/>
    <property type="match status" value="1"/>
</dbReference>
<dbReference type="AlphaFoldDB" id="A0A5M6ZCC4"/>
<dbReference type="EC" id="2.3.1.202" evidence="2"/>
<reference evidence="2 3" key="1">
    <citation type="submission" date="2019-09" db="EMBL/GenBank/DDBJ databases">
        <authorList>
            <person name="Kevbrin V."/>
            <person name="Grouzdev D.S."/>
        </authorList>
    </citation>
    <scope>NUCLEOTIDE SEQUENCE [LARGE SCALE GENOMIC DNA]</scope>
    <source>
        <strain evidence="2 3">G-192</strain>
    </source>
</reference>
<sequence>MRSEPEIMIEGIGALHRVDDEDQERILAWRNAPEVRAAMYTRHEISETEHAAWWTRFMSDPARQMFIAVQSGAELGVVGVEAPAGPQSASWWFYAAPGAPRGAGRRMEVLALELVFGPMARETLACEVRQENVRVITLHESFGFEKTGEIMRDTPEGPVKAVQLALTLERWAARRAGLLAEIAQTGDAS</sequence>
<organism evidence="2 3">
    <name type="scientific">Alkalicaulis satelles</name>
    <dbReference type="NCBI Taxonomy" id="2609175"/>
    <lineage>
        <taxon>Bacteria</taxon>
        <taxon>Pseudomonadati</taxon>
        <taxon>Pseudomonadota</taxon>
        <taxon>Alphaproteobacteria</taxon>
        <taxon>Maricaulales</taxon>
        <taxon>Maricaulaceae</taxon>
        <taxon>Alkalicaulis</taxon>
    </lineage>
</organism>
<protein>
    <submittedName>
        <fullName evidence="2">UDP-4-amino-4, 6-dideoxy-N-acetyl-beta-L-altrosamine N-acetyltransferase</fullName>
        <ecNumber evidence="2">2.3.1.202</ecNumber>
    </submittedName>
</protein>
<gene>
    <name evidence="2" type="primary">pseH</name>
    <name evidence="2" type="ORF">F1654_11145</name>
</gene>
<dbReference type="PROSITE" id="PS51186">
    <property type="entry name" value="GNAT"/>
    <property type="match status" value="1"/>
</dbReference>
<keyword evidence="3" id="KW-1185">Reference proteome</keyword>
<evidence type="ECO:0000313" key="3">
    <source>
        <dbReference type="Proteomes" id="UP000325122"/>
    </source>
</evidence>
<name>A0A5M6ZCC4_9PROT</name>
<dbReference type="InterPro" id="IPR000182">
    <property type="entry name" value="GNAT_dom"/>
</dbReference>
<dbReference type="EMBL" id="VWOJ01000003">
    <property type="protein sequence ID" value="KAA5802372.1"/>
    <property type="molecule type" value="Genomic_DNA"/>
</dbReference>
<dbReference type="Gene3D" id="3.40.630.30">
    <property type="match status" value="1"/>
</dbReference>